<evidence type="ECO:0000256" key="2">
    <source>
        <dbReference type="ARBA" id="ARBA00023125"/>
    </source>
</evidence>
<dbReference type="Pfam" id="PF12840">
    <property type="entry name" value="HTH_20"/>
    <property type="match status" value="1"/>
</dbReference>
<dbReference type="GO" id="GO:0003677">
    <property type="term" value="F:DNA binding"/>
    <property type="evidence" value="ECO:0007669"/>
    <property type="project" value="UniProtKB-KW"/>
</dbReference>
<accession>A0A1G9IUW1</accession>
<dbReference type="PANTHER" id="PTHR43132:SF6">
    <property type="entry name" value="HTH-TYPE TRANSCRIPTIONAL REPRESSOR CZRA"/>
    <property type="match status" value="1"/>
</dbReference>
<dbReference type="InterPro" id="IPR036390">
    <property type="entry name" value="WH_DNA-bd_sf"/>
</dbReference>
<dbReference type="EMBL" id="FNDJ01000024">
    <property type="protein sequence ID" value="SDL28902.1"/>
    <property type="molecule type" value="Genomic_DNA"/>
</dbReference>
<keyword evidence="3" id="KW-0804">Transcription</keyword>
<dbReference type="Gene3D" id="1.10.10.10">
    <property type="entry name" value="Winged helix-like DNA-binding domain superfamily/Winged helix DNA-binding domain"/>
    <property type="match status" value="1"/>
</dbReference>
<dbReference type="InterPro" id="IPR051011">
    <property type="entry name" value="Metal_resp_trans_reg"/>
</dbReference>
<evidence type="ECO:0000256" key="1">
    <source>
        <dbReference type="ARBA" id="ARBA00023015"/>
    </source>
</evidence>
<dbReference type="SMART" id="SM00418">
    <property type="entry name" value="HTH_ARSR"/>
    <property type="match status" value="1"/>
</dbReference>
<evidence type="ECO:0000256" key="3">
    <source>
        <dbReference type="ARBA" id="ARBA00023163"/>
    </source>
</evidence>
<dbReference type="InterPro" id="IPR036388">
    <property type="entry name" value="WH-like_DNA-bd_sf"/>
</dbReference>
<proteinExistence type="predicted"/>
<dbReference type="PANTHER" id="PTHR43132">
    <property type="entry name" value="ARSENICAL RESISTANCE OPERON REPRESSOR ARSR-RELATED"/>
    <property type="match status" value="1"/>
</dbReference>
<keyword evidence="2" id="KW-0238">DNA-binding</keyword>
<feature type="domain" description="HTH arsR-type" evidence="4">
    <location>
        <begin position="8"/>
        <end position="80"/>
    </location>
</feature>
<dbReference type="AlphaFoldDB" id="A0A1G9IUW1"/>
<gene>
    <name evidence="5" type="ORF">SAMN05421869_12457</name>
</gene>
<protein>
    <submittedName>
        <fullName evidence="5">Helix-turn-helix domain-containing protein</fullName>
    </submittedName>
</protein>
<dbReference type="PRINTS" id="PR00778">
    <property type="entry name" value="HTHARSR"/>
</dbReference>
<evidence type="ECO:0000259" key="4">
    <source>
        <dbReference type="SMART" id="SM00418"/>
    </source>
</evidence>
<name>A0A1G9IUW1_9ACTN</name>
<dbReference type="InterPro" id="IPR001845">
    <property type="entry name" value="HTH_ArsR_DNA-bd_dom"/>
</dbReference>
<dbReference type="STRING" id="633440.SAMN05421869_12457"/>
<dbReference type="GO" id="GO:0003700">
    <property type="term" value="F:DNA-binding transcription factor activity"/>
    <property type="evidence" value="ECO:0007669"/>
    <property type="project" value="InterPro"/>
</dbReference>
<sequence>MARTPGGEALSRLVGPRRADVLRALDVPATTTQLVAQLGLSLGAVGGHLAVLRDAGLVTRTRAGRAVRYEHTPLGAALADS</sequence>
<dbReference type="CDD" id="cd00090">
    <property type="entry name" value="HTH_ARSR"/>
    <property type="match status" value="1"/>
</dbReference>
<evidence type="ECO:0000313" key="6">
    <source>
        <dbReference type="Proteomes" id="UP000199202"/>
    </source>
</evidence>
<dbReference type="InterPro" id="IPR011991">
    <property type="entry name" value="ArsR-like_HTH"/>
</dbReference>
<keyword evidence="1" id="KW-0805">Transcription regulation</keyword>
<reference evidence="5 6" key="1">
    <citation type="submission" date="2016-10" db="EMBL/GenBank/DDBJ databases">
        <authorList>
            <person name="de Groot N.N."/>
        </authorList>
    </citation>
    <scope>NUCLEOTIDE SEQUENCE [LARGE SCALE GENOMIC DNA]</scope>
    <source>
        <strain evidence="5 6">CGMCC 4.6533</strain>
    </source>
</reference>
<evidence type="ECO:0000313" key="5">
    <source>
        <dbReference type="EMBL" id="SDL28902.1"/>
    </source>
</evidence>
<keyword evidence="6" id="KW-1185">Reference proteome</keyword>
<organism evidence="5 6">
    <name type="scientific">Nonomuraea jiangxiensis</name>
    <dbReference type="NCBI Taxonomy" id="633440"/>
    <lineage>
        <taxon>Bacteria</taxon>
        <taxon>Bacillati</taxon>
        <taxon>Actinomycetota</taxon>
        <taxon>Actinomycetes</taxon>
        <taxon>Streptosporangiales</taxon>
        <taxon>Streptosporangiaceae</taxon>
        <taxon>Nonomuraea</taxon>
    </lineage>
</organism>
<dbReference type="RefSeq" id="WP_218136215.1">
    <property type="nucleotide sequence ID" value="NZ_FNDJ01000024.1"/>
</dbReference>
<dbReference type="SUPFAM" id="SSF46785">
    <property type="entry name" value="Winged helix' DNA-binding domain"/>
    <property type="match status" value="1"/>
</dbReference>
<dbReference type="Proteomes" id="UP000199202">
    <property type="component" value="Unassembled WGS sequence"/>
</dbReference>